<gene>
    <name evidence="7" type="ORF">C8E89_10953</name>
</gene>
<keyword evidence="4 7" id="KW-0808">Transferase</keyword>
<dbReference type="Proteomes" id="UP000247781">
    <property type="component" value="Unassembled WGS sequence"/>
</dbReference>
<proteinExistence type="inferred from homology"/>
<dbReference type="InterPro" id="IPR011610">
    <property type="entry name" value="SAM_mthyl_Trfase_ML2640-like"/>
</dbReference>
<comment type="similarity">
    <text evidence="2 6">Belongs to the UPF0677 family.</text>
</comment>
<evidence type="ECO:0000313" key="7">
    <source>
        <dbReference type="EMBL" id="PXX08037.1"/>
    </source>
</evidence>
<evidence type="ECO:0000313" key="8">
    <source>
        <dbReference type="Proteomes" id="UP000247781"/>
    </source>
</evidence>
<protein>
    <recommendedName>
        <fullName evidence="6">S-adenosyl-L-methionine-dependent methyltransferase</fullName>
        <ecNumber evidence="6">2.1.1.-</ecNumber>
    </recommendedName>
</protein>
<keyword evidence="5 6" id="KW-0949">S-adenosyl-L-methionine</keyword>
<dbReference type="NCBIfam" id="TIGR00027">
    <property type="entry name" value="mthyl_TIGR00027"/>
    <property type="match status" value="1"/>
</dbReference>
<sequence>MSETRCVAATDPLISNVSDTARWVATYRAVESARPDALFHDRLADRLAGDRGRAIVAAAPRAIRSGWWLVARTKVMDDVIIDAIADGCDRVLNLAAGLDTRPYRLDLPPDFTWIEADLPELLAEKEQALADETPRCRLTRHAVDLADPAARDAFLNEELAGAQKALVLTEGLLMYLEDSDVRALSAAFTRPEIAWWMFDLSGPGLQKRMNKRTRGLMNSAPFKFAPANGVAYFEDLGWRPIEIDSVFSAAHRFDRLPQWMRPLAWLPQPDPRKPGSSTYNAIVRATRA</sequence>
<dbReference type="SUPFAM" id="SSF53335">
    <property type="entry name" value="S-adenosyl-L-methionine-dependent methyltransferases"/>
    <property type="match status" value="1"/>
</dbReference>
<evidence type="ECO:0000256" key="3">
    <source>
        <dbReference type="ARBA" id="ARBA00022603"/>
    </source>
</evidence>
<keyword evidence="8" id="KW-1185">Reference proteome</keyword>
<dbReference type="AlphaFoldDB" id="A0A318HMX8"/>
<dbReference type="Pfam" id="PF04072">
    <property type="entry name" value="LCM"/>
    <property type="match status" value="1"/>
</dbReference>
<evidence type="ECO:0000256" key="2">
    <source>
        <dbReference type="ARBA" id="ARBA00008138"/>
    </source>
</evidence>
<evidence type="ECO:0000256" key="1">
    <source>
        <dbReference type="ARBA" id="ARBA00003907"/>
    </source>
</evidence>
<evidence type="ECO:0000256" key="6">
    <source>
        <dbReference type="RuleBase" id="RU362030"/>
    </source>
</evidence>
<dbReference type="PANTHER" id="PTHR43619:SF2">
    <property type="entry name" value="S-ADENOSYL-L-METHIONINE-DEPENDENT METHYLTRANSFERASES SUPERFAMILY PROTEIN"/>
    <property type="match status" value="1"/>
</dbReference>
<dbReference type="EC" id="2.1.1.-" evidence="6"/>
<dbReference type="GO" id="GO:0032259">
    <property type="term" value="P:methylation"/>
    <property type="evidence" value="ECO:0007669"/>
    <property type="project" value="UniProtKB-KW"/>
</dbReference>
<evidence type="ECO:0000256" key="4">
    <source>
        <dbReference type="ARBA" id="ARBA00022679"/>
    </source>
</evidence>
<dbReference type="GO" id="GO:0008168">
    <property type="term" value="F:methyltransferase activity"/>
    <property type="evidence" value="ECO:0007669"/>
    <property type="project" value="UniProtKB-UniRule"/>
</dbReference>
<name>A0A318HMX8_9MYCO</name>
<dbReference type="PANTHER" id="PTHR43619">
    <property type="entry name" value="S-ADENOSYL-L-METHIONINE-DEPENDENT METHYLTRANSFERASE YKTD-RELATED"/>
    <property type="match status" value="1"/>
</dbReference>
<evidence type="ECO:0000256" key="5">
    <source>
        <dbReference type="ARBA" id="ARBA00022691"/>
    </source>
</evidence>
<dbReference type="EMBL" id="QJJU01000009">
    <property type="protein sequence ID" value="PXX08037.1"/>
    <property type="molecule type" value="Genomic_DNA"/>
</dbReference>
<keyword evidence="3 6" id="KW-0489">Methyltransferase</keyword>
<comment type="caution">
    <text evidence="7">The sequence shown here is derived from an EMBL/GenBank/DDBJ whole genome shotgun (WGS) entry which is preliminary data.</text>
</comment>
<dbReference type="Gene3D" id="3.40.50.150">
    <property type="entry name" value="Vaccinia Virus protein VP39"/>
    <property type="match status" value="1"/>
</dbReference>
<reference evidence="8" key="1">
    <citation type="submission" date="2018-05" db="EMBL/GenBank/DDBJ databases">
        <authorList>
            <person name="Deangelis K."/>
            <person name="Huntemann M."/>
            <person name="Clum A."/>
            <person name="Pillay M."/>
            <person name="Palaniappan K."/>
            <person name="Varghese N."/>
            <person name="Mikhailova N."/>
            <person name="Stamatis D."/>
            <person name="Reddy T."/>
            <person name="Daum C."/>
            <person name="Shapiro N."/>
            <person name="Ivanova N."/>
            <person name="Kyrpides N."/>
            <person name="Woyke T."/>
        </authorList>
    </citation>
    <scope>NUCLEOTIDE SEQUENCE [LARGE SCALE GENOMIC DNA]</scope>
    <source>
        <strain evidence="8">GAS496</strain>
    </source>
</reference>
<reference evidence="7 8" key="2">
    <citation type="submission" date="2018-06" db="EMBL/GenBank/DDBJ databases">
        <title>Sequencing of bacterial isolates from soil warming experiment in Harvard Forest, Massachusetts, USA.</title>
        <authorList>
            <person name="Deangelis K.PhD."/>
        </authorList>
    </citation>
    <scope>NUCLEOTIDE SEQUENCE [LARGE SCALE GENOMIC DNA]</scope>
    <source>
        <strain evidence="7 8">GAS496</strain>
    </source>
</reference>
<comment type="function">
    <text evidence="1 6">Exhibits S-adenosyl-L-methionine-dependent methyltransferase activity.</text>
</comment>
<organism evidence="7 8">
    <name type="scientific">Mycolicibacterium moriokaense</name>
    <dbReference type="NCBI Taxonomy" id="39691"/>
    <lineage>
        <taxon>Bacteria</taxon>
        <taxon>Bacillati</taxon>
        <taxon>Actinomycetota</taxon>
        <taxon>Actinomycetes</taxon>
        <taxon>Mycobacteriales</taxon>
        <taxon>Mycobacteriaceae</taxon>
        <taxon>Mycolicibacterium</taxon>
    </lineage>
</organism>
<dbReference type="InterPro" id="IPR007213">
    <property type="entry name" value="Ppm1/Ppm2/Tcmp"/>
</dbReference>
<dbReference type="InterPro" id="IPR029063">
    <property type="entry name" value="SAM-dependent_MTases_sf"/>
</dbReference>
<accession>A0A318HMX8</accession>